<keyword evidence="3" id="KW-1185">Reference proteome</keyword>
<feature type="region of interest" description="Disordered" evidence="1">
    <location>
        <begin position="71"/>
        <end position="91"/>
    </location>
</feature>
<accession>A0A166R238</accession>
<gene>
    <name evidence="2" type="ORF">FIBSPDRAFT_293343</name>
</gene>
<name>A0A166R238_9AGAM</name>
<sequence length="119" mass="13040">MTQSFKTFYTSGGTVNNVNGDVRNIHNYYGVPPISSFNPELAHMNTRKRPLYCLERVLNSDCCDLEAPDAHSVAGMSSSSPQRGSDAHASERLMIDEGPACHPILALWQKLCKKISGGQ</sequence>
<dbReference type="EMBL" id="KV417507">
    <property type="protein sequence ID" value="KZP27813.1"/>
    <property type="molecule type" value="Genomic_DNA"/>
</dbReference>
<dbReference type="AlphaFoldDB" id="A0A166R238"/>
<proteinExistence type="predicted"/>
<protein>
    <submittedName>
        <fullName evidence="2">Uncharacterized protein</fullName>
    </submittedName>
</protein>
<dbReference type="Proteomes" id="UP000076532">
    <property type="component" value="Unassembled WGS sequence"/>
</dbReference>
<evidence type="ECO:0000313" key="3">
    <source>
        <dbReference type="Proteomes" id="UP000076532"/>
    </source>
</evidence>
<evidence type="ECO:0000256" key="1">
    <source>
        <dbReference type="SAM" id="MobiDB-lite"/>
    </source>
</evidence>
<reference evidence="2 3" key="1">
    <citation type="journal article" date="2016" name="Mol. Biol. Evol.">
        <title>Comparative Genomics of Early-Diverging Mushroom-Forming Fungi Provides Insights into the Origins of Lignocellulose Decay Capabilities.</title>
        <authorList>
            <person name="Nagy L.G."/>
            <person name="Riley R."/>
            <person name="Tritt A."/>
            <person name="Adam C."/>
            <person name="Daum C."/>
            <person name="Floudas D."/>
            <person name="Sun H."/>
            <person name="Yadav J.S."/>
            <person name="Pangilinan J."/>
            <person name="Larsson K.H."/>
            <person name="Matsuura K."/>
            <person name="Barry K."/>
            <person name="Labutti K."/>
            <person name="Kuo R."/>
            <person name="Ohm R.A."/>
            <person name="Bhattacharya S.S."/>
            <person name="Shirouzu T."/>
            <person name="Yoshinaga Y."/>
            <person name="Martin F.M."/>
            <person name="Grigoriev I.V."/>
            <person name="Hibbett D.S."/>
        </authorList>
    </citation>
    <scope>NUCLEOTIDE SEQUENCE [LARGE SCALE GENOMIC DNA]</scope>
    <source>
        <strain evidence="2 3">CBS 109695</strain>
    </source>
</reference>
<evidence type="ECO:0000313" key="2">
    <source>
        <dbReference type="EMBL" id="KZP27813.1"/>
    </source>
</evidence>
<organism evidence="2 3">
    <name type="scientific">Athelia psychrophila</name>
    <dbReference type="NCBI Taxonomy" id="1759441"/>
    <lineage>
        <taxon>Eukaryota</taxon>
        <taxon>Fungi</taxon>
        <taxon>Dikarya</taxon>
        <taxon>Basidiomycota</taxon>
        <taxon>Agaricomycotina</taxon>
        <taxon>Agaricomycetes</taxon>
        <taxon>Agaricomycetidae</taxon>
        <taxon>Atheliales</taxon>
        <taxon>Atheliaceae</taxon>
        <taxon>Athelia</taxon>
    </lineage>
</organism>